<evidence type="ECO:0000256" key="4">
    <source>
        <dbReference type="ARBA" id="ARBA00022825"/>
    </source>
</evidence>
<dbReference type="InterPro" id="IPR036852">
    <property type="entry name" value="Peptidase_S8/S53_dom_sf"/>
</dbReference>
<keyword evidence="4 5" id="KW-0720">Serine protease</keyword>
<dbReference type="InterPro" id="IPR015500">
    <property type="entry name" value="Peptidase_S8_subtilisin-rel"/>
</dbReference>
<evidence type="ECO:0000256" key="6">
    <source>
        <dbReference type="RuleBase" id="RU003355"/>
    </source>
</evidence>
<dbReference type="PROSITE" id="PS51892">
    <property type="entry name" value="SUBTILASE"/>
    <property type="match status" value="1"/>
</dbReference>
<keyword evidence="2 5" id="KW-0645">Protease</keyword>
<dbReference type="GO" id="GO:0004252">
    <property type="term" value="F:serine-type endopeptidase activity"/>
    <property type="evidence" value="ECO:0007669"/>
    <property type="project" value="UniProtKB-UniRule"/>
</dbReference>
<name>A0A1B2DGW0_9BACL</name>
<dbReference type="InterPro" id="IPR022398">
    <property type="entry name" value="Peptidase_S8_His-AS"/>
</dbReference>
<feature type="signal peptide" evidence="7">
    <location>
        <begin position="1"/>
        <end position="30"/>
    </location>
</feature>
<dbReference type="InterPro" id="IPR000209">
    <property type="entry name" value="Peptidase_S8/S53_dom"/>
</dbReference>
<dbReference type="Pfam" id="PF00082">
    <property type="entry name" value="Peptidase_S8"/>
    <property type="match status" value="1"/>
</dbReference>
<dbReference type="PROSITE" id="PS00137">
    <property type="entry name" value="SUBTILASE_HIS"/>
    <property type="match status" value="1"/>
</dbReference>
<feature type="chain" id="PRO_5008535106" evidence="7">
    <location>
        <begin position="31"/>
        <end position="846"/>
    </location>
</feature>
<dbReference type="InterPro" id="IPR050131">
    <property type="entry name" value="Peptidase_S8_subtilisin-like"/>
</dbReference>
<evidence type="ECO:0000259" key="8">
    <source>
        <dbReference type="Pfam" id="PF00082"/>
    </source>
</evidence>
<gene>
    <name evidence="9" type="ORF">BBD42_10925</name>
</gene>
<organism evidence="9">
    <name type="scientific">Paenibacillus sp. BIHB 4019</name>
    <dbReference type="NCBI Taxonomy" id="1870819"/>
    <lineage>
        <taxon>Bacteria</taxon>
        <taxon>Bacillati</taxon>
        <taxon>Bacillota</taxon>
        <taxon>Bacilli</taxon>
        <taxon>Bacillales</taxon>
        <taxon>Paenibacillaceae</taxon>
        <taxon>Paenibacillus</taxon>
    </lineage>
</organism>
<evidence type="ECO:0000256" key="7">
    <source>
        <dbReference type="SAM" id="SignalP"/>
    </source>
</evidence>
<evidence type="ECO:0000313" key="9">
    <source>
        <dbReference type="EMBL" id="ANY66925.1"/>
    </source>
</evidence>
<reference evidence="9" key="1">
    <citation type="submission" date="2016-08" db="EMBL/GenBank/DDBJ databases">
        <title>Complete Genome Seqeunce of Paenibacillus sp. BIHB 4019 from tea rhizoplane.</title>
        <authorList>
            <person name="Thakur R."/>
            <person name="Swarnkar M.K."/>
            <person name="Gulati A."/>
        </authorList>
    </citation>
    <scope>NUCLEOTIDE SEQUENCE [LARGE SCALE GENOMIC DNA]</scope>
    <source>
        <strain evidence="9">BIHB4019</strain>
    </source>
</reference>
<feature type="active site" description="Charge relay system" evidence="5">
    <location>
        <position position="219"/>
    </location>
</feature>
<dbReference type="AlphaFoldDB" id="A0A1B2DGW0"/>
<evidence type="ECO:0000256" key="5">
    <source>
        <dbReference type="PROSITE-ProRule" id="PRU01240"/>
    </source>
</evidence>
<dbReference type="EMBL" id="CP016808">
    <property type="protein sequence ID" value="ANY66925.1"/>
    <property type="molecule type" value="Genomic_DNA"/>
</dbReference>
<dbReference type="RefSeq" id="WP_099518201.1">
    <property type="nucleotide sequence ID" value="NZ_CP016808.1"/>
</dbReference>
<keyword evidence="3 5" id="KW-0378">Hydrolase</keyword>
<dbReference type="Gene3D" id="3.40.50.200">
    <property type="entry name" value="Peptidase S8/S53 domain"/>
    <property type="match status" value="1"/>
</dbReference>
<dbReference type="InterPro" id="IPR023827">
    <property type="entry name" value="Peptidase_S8_Asp-AS"/>
</dbReference>
<accession>A0A1B2DGW0</accession>
<sequence>MKFNHGRFRSLRRQLAALLAVMLLCGVVSAAEPWAAERIDAAPSAKEEPPQSWLLKWSDPAQAAELRGTLVIRRQAEAAVDVVRPAEASADVEAWLRRLRSTPGVEYVYPNGRVHALELSAAPQADDSPPAEAASGEASALTAAAAKAAAANDPELAKQSYLKQIGALAAWKTVREQTALTIAIVDTGIDLDHPDLKKNLVPGINLIDTDTPPEDNNGHGTSVAGVIAASGNNGIGVSGILWKAKLMPIKALDHNGDGTEQDLGEAILYAVRKQAKIIVLSVGLYRYSPYMQDIVNYAESKGVLLVAAAGNDGQTLGSMAAVKYPAAYSTVLAVGGVKADNSPDLRSNPGTELDLSAAWNVYTTAVGGTYKKEEGTSMAAPQVAAAAALIWARYPKLKTYQVRELLRQTTRNIGGSGFDNRTGYGLLQIDKALSTPVIADGFEPNDTRATAAFLPLNKQISAVLNTGKDIDWYTVEAPYDGKLTMKYQSLTESGAAIPPIRLLHYVNGVQKNTYTTKLASGNAEFTVKKGTQKIGVQFMNSDNAARQPYLLDSSFIMKPDAYESNDQTYEAFALSPRSQTVVGNFHQKADRDWYAITFKQSGTLRLTLEGNTARIDPGLAVQRAGQSLRTYDEESEGQAEISPTLTVTPGKYYIRVHNAISSEASPVIGQYTLKINYVPKYDDPNEPNNQYYEGLSIRSGTEYVGVIDSSTDVDWFQLRLAQASQIDLQLFNVPSGKVMQVIAYDKKQQQLFSQKTGSTGKLDVKNKRLPAGVYYFKLTANEPFDKQYYRFKVTVKTSFAIAPAITEQQLPASEAGADEGLRMFRVEDPAVESSGEPFAKERLLVQ</sequence>
<comment type="similarity">
    <text evidence="1 5 6">Belongs to the peptidase S8 family.</text>
</comment>
<evidence type="ECO:0000256" key="1">
    <source>
        <dbReference type="ARBA" id="ARBA00011073"/>
    </source>
</evidence>
<dbReference type="Gene3D" id="2.60.120.380">
    <property type="match status" value="3"/>
</dbReference>
<dbReference type="GO" id="GO:0006508">
    <property type="term" value="P:proteolysis"/>
    <property type="evidence" value="ECO:0007669"/>
    <property type="project" value="UniProtKB-KW"/>
</dbReference>
<evidence type="ECO:0000256" key="2">
    <source>
        <dbReference type="ARBA" id="ARBA00022670"/>
    </source>
</evidence>
<feature type="domain" description="Peptidase S8/S53" evidence="8">
    <location>
        <begin position="179"/>
        <end position="425"/>
    </location>
</feature>
<protein>
    <submittedName>
        <fullName evidence="9">Peptidase S8</fullName>
    </submittedName>
</protein>
<dbReference type="PANTHER" id="PTHR43806">
    <property type="entry name" value="PEPTIDASE S8"/>
    <property type="match status" value="1"/>
</dbReference>
<dbReference type="PROSITE" id="PS00138">
    <property type="entry name" value="SUBTILASE_SER"/>
    <property type="match status" value="1"/>
</dbReference>
<proteinExistence type="inferred from homology"/>
<dbReference type="PRINTS" id="PR00723">
    <property type="entry name" value="SUBTILISIN"/>
</dbReference>
<dbReference type="InterPro" id="IPR023828">
    <property type="entry name" value="Peptidase_S8_Ser-AS"/>
</dbReference>
<feature type="active site" description="Charge relay system" evidence="5">
    <location>
        <position position="377"/>
    </location>
</feature>
<dbReference type="SUPFAM" id="SSF52743">
    <property type="entry name" value="Subtilisin-like"/>
    <property type="match status" value="1"/>
</dbReference>
<feature type="active site" description="Charge relay system" evidence="5">
    <location>
        <position position="186"/>
    </location>
</feature>
<dbReference type="PROSITE" id="PS00136">
    <property type="entry name" value="SUBTILASE_ASP"/>
    <property type="match status" value="1"/>
</dbReference>
<dbReference type="PANTHER" id="PTHR43806:SF11">
    <property type="entry name" value="CEREVISIN-RELATED"/>
    <property type="match status" value="1"/>
</dbReference>
<dbReference type="SUPFAM" id="SSF89260">
    <property type="entry name" value="Collagen-binding domain"/>
    <property type="match status" value="2"/>
</dbReference>
<evidence type="ECO:0000256" key="3">
    <source>
        <dbReference type="ARBA" id="ARBA00022801"/>
    </source>
</evidence>
<keyword evidence="7" id="KW-0732">Signal</keyword>